<name>A0ABN9QG02_9DINO</name>
<proteinExistence type="predicted"/>
<accession>A0ABN9QG02</accession>
<dbReference type="Proteomes" id="UP001189429">
    <property type="component" value="Unassembled WGS sequence"/>
</dbReference>
<sequence>PEAADDAGGSPGDLRVGSISEGRMGCQAAVLQLPAPGANYPLCTRTGDLRLGRGRRERRGGVGAGRRAAVRQCPRLRRLHVAVRGDCPTDAGAPNGHGRLRRARQHKRLPLPGAQGGPGARPELQGRRL</sequence>
<protein>
    <submittedName>
        <fullName evidence="2">Uncharacterized protein</fullName>
    </submittedName>
</protein>
<feature type="region of interest" description="Disordered" evidence="1">
    <location>
        <begin position="86"/>
        <end position="129"/>
    </location>
</feature>
<comment type="caution">
    <text evidence="2">The sequence shown here is derived from an EMBL/GenBank/DDBJ whole genome shotgun (WGS) entry which is preliminary data.</text>
</comment>
<dbReference type="EMBL" id="CAUYUJ010003064">
    <property type="protein sequence ID" value="CAK0803662.1"/>
    <property type="molecule type" value="Genomic_DNA"/>
</dbReference>
<reference evidence="2" key="1">
    <citation type="submission" date="2023-10" db="EMBL/GenBank/DDBJ databases">
        <authorList>
            <person name="Chen Y."/>
            <person name="Shah S."/>
            <person name="Dougan E. K."/>
            <person name="Thang M."/>
            <person name="Chan C."/>
        </authorList>
    </citation>
    <scope>NUCLEOTIDE SEQUENCE [LARGE SCALE GENOMIC DNA]</scope>
</reference>
<gene>
    <name evidence="2" type="ORF">PCOR1329_LOCUS10760</name>
</gene>
<evidence type="ECO:0000256" key="1">
    <source>
        <dbReference type="SAM" id="MobiDB-lite"/>
    </source>
</evidence>
<keyword evidence="3" id="KW-1185">Reference proteome</keyword>
<feature type="compositionally biased region" description="Basic residues" evidence="1">
    <location>
        <begin position="98"/>
        <end position="109"/>
    </location>
</feature>
<evidence type="ECO:0000313" key="3">
    <source>
        <dbReference type="Proteomes" id="UP001189429"/>
    </source>
</evidence>
<feature type="non-terminal residue" evidence="2">
    <location>
        <position position="129"/>
    </location>
</feature>
<evidence type="ECO:0000313" key="2">
    <source>
        <dbReference type="EMBL" id="CAK0803662.1"/>
    </source>
</evidence>
<organism evidence="2 3">
    <name type="scientific">Prorocentrum cordatum</name>
    <dbReference type="NCBI Taxonomy" id="2364126"/>
    <lineage>
        <taxon>Eukaryota</taxon>
        <taxon>Sar</taxon>
        <taxon>Alveolata</taxon>
        <taxon>Dinophyceae</taxon>
        <taxon>Prorocentrales</taxon>
        <taxon>Prorocentraceae</taxon>
        <taxon>Prorocentrum</taxon>
    </lineage>
</organism>
<feature type="non-terminal residue" evidence="2">
    <location>
        <position position="1"/>
    </location>
</feature>